<dbReference type="VEuPathDB" id="MicrosporidiaDB:CWI36_0372p0030"/>
<keyword evidence="2" id="KW-1185">Reference proteome</keyword>
<dbReference type="InterPro" id="IPR032675">
    <property type="entry name" value="LRR_dom_sf"/>
</dbReference>
<name>A0A4Q9LFM5_9MICR</name>
<dbReference type="Gene3D" id="3.80.10.10">
    <property type="entry name" value="Ribonuclease Inhibitor"/>
    <property type="match status" value="1"/>
</dbReference>
<comment type="caution">
    <text evidence="1">The sequence shown here is derived from an EMBL/GenBank/DDBJ whole genome shotgun (WGS) entry which is preliminary data.</text>
</comment>
<protein>
    <submittedName>
        <fullName evidence="1">Uncharacterized protein</fullName>
    </submittedName>
</protein>
<dbReference type="Proteomes" id="UP000291404">
    <property type="component" value="Unassembled WGS sequence"/>
</dbReference>
<evidence type="ECO:0000313" key="2">
    <source>
        <dbReference type="Proteomes" id="UP000291404"/>
    </source>
</evidence>
<accession>A0A4Q9LFM5</accession>
<organism evidence="1 2">
    <name type="scientific">Hamiltosporidium magnivora</name>
    <dbReference type="NCBI Taxonomy" id="148818"/>
    <lineage>
        <taxon>Eukaryota</taxon>
        <taxon>Fungi</taxon>
        <taxon>Fungi incertae sedis</taxon>
        <taxon>Microsporidia</taxon>
        <taxon>Dubosqiidae</taxon>
        <taxon>Hamiltosporidium</taxon>
    </lineage>
</organism>
<dbReference type="SUPFAM" id="SSF52047">
    <property type="entry name" value="RNI-like"/>
    <property type="match status" value="1"/>
</dbReference>
<sequence length="738" mass="87138">MNAKKTISIYFYCDEAVNKNQGHRESSLTSNHVDENNKILPNSNIRVLNTFLIDVDNFLLKFLPEEKFGESQHQNIYIKQSRLSYSDFVYFYRIIMMFPGLIQDLNESKYRLIFKILNIFDFEKNKQLKDFLRVISVSIMFNPIILNVKSIKSKQTNKQRLSDIISKIMVIEFFKICLFPKATIDSLKNIPRGVILAQYTQLGFIKLSEEILYLDQDFICKILKQKQIAREFFDILDYIFCIHTFKSLFLYNIDYTRKLSFFFDLSLFENIDELFLYKCFQVDCLLQTNYQKMHFKNVEILNIIHCEFTSANEINFLQTLNLQSVKFILKNEQTEFRYCHSDLCLNLRNIVFNLTKKIFDYENQKYIFEKETLIPCYESNKEFILKCYQDRSKIEIIGIPNILFQTYFTVELSNPYINFDFHILNIKVAKNIALSFKNTYIIDFNLQKPELYLEFVSLYIVSSIVTNIFLSKIVLLPSLKELSFLGCKLIFPNNLKLSIENKTIKKFSFKASVVENKNEFIVLVNSMSALKKIKLLCSGNDSNLFLSQSSDTVINLNNISSLYYSSFYRHGNQLPLFSMSSSLECFDFSGSYPEGTLFLIFGQDKFNNLKKLNLNEIKIGKKDKGALTKYTGLLYLSLFSCCKISDLRFFELFTFSDTYSLIEIQLPSIEFSYFDFLFLSRLKYLKRIKIYSLKLMFVGLYFPKEFLSLKEIKIAKMEFSSEQKSRFFEEFGNRINKY</sequence>
<reference evidence="1 2" key="1">
    <citation type="submission" date="2017-12" db="EMBL/GenBank/DDBJ databases">
        <authorList>
            <person name="Pombert J.-F."/>
            <person name="Haag K.L."/>
            <person name="Ebert D."/>
        </authorList>
    </citation>
    <scope>NUCLEOTIDE SEQUENCE [LARGE SCALE GENOMIC DNA]</scope>
    <source>
        <strain evidence="1">BE-OM-2</strain>
    </source>
</reference>
<evidence type="ECO:0000313" key="1">
    <source>
        <dbReference type="EMBL" id="TBU06838.1"/>
    </source>
</evidence>
<dbReference type="VEuPathDB" id="MicrosporidiaDB:CWI39_0505p0010"/>
<proteinExistence type="predicted"/>
<gene>
    <name evidence="1" type="ORF">CWI36_0372p0030</name>
</gene>
<dbReference type="AlphaFoldDB" id="A0A4Q9LFM5"/>
<dbReference type="EMBL" id="PITI01000372">
    <property type="protein sequence ID" value="TBU06838.1"/>
    <property type="molecule type" value="Genomic_DNA"/>
</dbReference>